<dbReference type="SMART" id="SM00225">
    <property type="entry name" value="BTB"/>
    <property type="match status" value="1"/>
</dbReference>
<comment type="caution">
    <text evidence="2">The sequence shown here is derived from an EMBL/GenBank/DDBJ whole genome shotgun (WGS) entry which is preliminary data.</text>
</comment>
<dbReference type="EMBL" id="BTSX01000005">
    <property type="protein sequence ID" value="GMT01648.1"/>
    <property type="molecule type" value="Genomic_DNA"/>
</dbReference>
<feature type="non-terminal residue" evidence="2">
    <location>
        <position position="121"/>
    </location>
</feature>
<dbReference type="Gene3D" id="3.30.710.10">
    <property type="entry name" value="Potassium Channel Kv1.1, Chain A"/>
    <property type="match status" value="1"/>
</dbReference>
<organism evidence="2 3">
    <name type="scientific">Pristionchus entomophagus</name>
    <dbReference type="NCBI Taxonomy" id="358040"/>
    <lineage>
        <taxon>Eukaryota</taxon>
        <taxon>Metazoa</taxon>
        <taxon>Ecdysozoa</taxon>
        <taxon>Nematoda</taxon>
        <taxon>Chromadorea</taxon>
        <taxon>Rhabditida</taxon>
        <taxon>Rhabditina</taxon>
        <taxon>Diplogasteromorpha</taxon>
        <taxon>Diplogasteroidea</taxon>
        <taxon>Neodiplogasteridae</taxon>
        <taxon>Pristionchus</taxon>
    </lineage>
</organism>
<dbReference type="Proteomes" id="UP001432027">
    <property type="component" value="Unassembled WGS sequence"/>
</dbReference>
<dbReference type="PANTHER" id="PTHR22744:SF14">
    <property type="entry name" value="BTB DOMAIN-CONTAINING PROTEIN-RELATED"/>
    <property type="match status" value="1"/>
</dbReference>
<accession>A0AAV5U5C2</accession>
<dbReference type="InterPro" id="IPR011333">
    <property type="entry name" value="SKP1/BTB/POZ_sf"/>
</dbReference>
<evidence type="ECO:0000259" key="1">
    <source>
        <dbReference type="PROSITE" id="PS50097"/>
    </source>
</evidence>
<evidence type="ECO:0000313" key="3">
    <source>
        <dbReference type="Proteomes" id="UP001432027"/>
    </source>
</evidence>
<dbReference type="InterPro" id="IPR000210">
    <property type="entry name" value="BTB/POZ_dom"/>
</dbReference>
<reference evidence="2" key="1">
    <citation type="submission" date="2023-10" db="EMBL/GenBank/DDBJ databases">
        <title>Genome assembly of Pristionchus species.</title>
        <authorList>
            <person name="Yoshida K."/>
            <person name="Sommer R.J."/>
        </authorList>
    </citation>
    <scope>NUCLEOTIDE SEQUENCE</scope>
    <source>
        <strain evidence="2">RS0144</strain>
    </source>
</reference>
<dbReference type="CDD" id="cd18186">
    <property type="entry name" value="BTB_POZ_ZBTB_KLHL-like"/>
    <property type="match status" value="1"/>
</dbReference>
<evidence type="ECO:0000313" key="2">
    <source>
        <dbReference type="EMBL" id="GMT01648.1"/>
    </source>
</evidence>
<proteinExistence type="predicted"/>
<feature type="non-terminal residue" evidence="2">
    <location>
        <position position="1"/>
    </location>
</feature>
<gene>
    <name evidence="2" type="ORF">PENTCL1PPCAC_23822</name>
</gene>
<dbReference type="AlphaFoldDB" id="A0AAV5U5C2"/>
<feature type="domain" description="BTB" evidence="1">
    <location>
        <begin position="5"/>
        <end position="63"/>
    </location>
</feature>
<dbReference type="SUPFAM" id="SSF54695">
    <property type="entry name" value="POZ domain"/>
    <property type="match status" value="1"/>
</dbReference>
<dbReference type="PANTHER" id="PTHR22744">
    <property type="entry name" value="HELIX LOOP HELIX PROTEIN 21-RELATED"/>
    <property type="match status" value="1"/>
</dbReference>
<keyword evidence="3" id="KW-1185">Reference proteome</keyword>
<dbReference type="PROSITE" id="PS50097">
    <property type="entry name" value="BTB"/>
    <property type="match status" value="1"/>
</dbReference>
<dbReference type="Pfam" id="PF00651">
    <property type="entry name" value="BTB"/>
    <property type="match status" value="1"/>
</dbReference>
<name>A0AAV5U5C2_9BILA</name>
<sequence>SSSLSDVTLIIGEKRLYVNKQYLSIISNGFRAMFDEEPSGTKNEFKLEGVEYQEAIELLNWIYPSFTKNFDEDHIVARLVEMANRFDIKSINDQIENYLRREPAYAHFALRMVLHFAHGID</sequence>
<protein>
    <recommendedName>
        <fullName evidence="1">BTB domain-containing protein</fullName>
    </recommendedName>
</protein>